<evidence type="ECO:0000313" key="3">
    <source>
        <dbReference type="Proteomes" id="UP000515511"/>
    </source>
</evidence>
<evidence type="ECO:0000259" key="1">
    <source>
        <dbReference type="Pfam" id="PF04545"/>
    </source>
</evidence>
<protein>
    <recommendedName>
        <fullName evidence="1">RNA polymerase sigma-70 region 4 domain-containing protein</fullName>
    </recommendedName>
</protein>
<dbReference type="InterPro" id="IPR007630">
    <property type="entry name" value="RNA_pol_sigma70_r4"/>
</dbReference>
<dbReference type="GO" id="GO:0006352">
    <property type="term" value="P:DNA-templated transcription initiation"/>
    <property type="evidence" value="ECO:0007669"/>
    <property type="project" value="InterPro"/>
</dbReference>
<dbReference type="SUPFAM" id="SSF88659">
    <property type="entry name" value="Sigma3 and sigma4 domains of RNA polymerase sigma factors"/>
    <property type="match status" value="1"/>
</dbReference>
<dbReference type="KEGG" id="lse:F1C12_21730"/>
<gene>
    <name evidence="2" type="ORF">F1C12_21730</name>
</gene>
<proteinExistence type="predicted"/>
<name>A0A7G6YHE2_9MICO</name>
<dbReference type="Gene3D" id="1.10.10.10">
    <property type="entry name" value="Winged helix-like DNA-binding domain superfamily/Winged helix DNA-binding domain"/>
    <property type="match status" value="1"/>
</dbReference>
<evidence type="ECO:0000313" key="2">
    <source>
        <dbReference type="EMBL" id="QNE37907.1"/>
    </source>
</evidence>
<geneLocation type="plasmid" evidence="2 3">
    <name>unnamed1</name>
</geneLocation>
<accession>A0A7G6YHE2</accession>
<dbReference type="EMBL" id="CP043642">
    <property type="protein sequence ID" value="QNE37907.1"/>
    <property type="molecule type" value="Genomic_DNA"/>
</dbReference>
<reference evidence="3" key="1">
    <citation type="submission" date="2019-09" db="EMBL/GenBank/DDBJ databases">
        <title>Antimicrobial potential of Antarctic Bacteria.</title>
        <authorList>
            <person name="Benaud N."/>
            <person name="Edwards R.J."/>
            <person name="Ferrari B.C."/>
        </authorList>
    </citation>
    <scope>NUCLEOTIDE SEQUENCE [LARGE SCALE GENOMIC DNA]</scope>
    <source>
        <strain evidence="3">INR9</strain>
        <plasmid evidence="3">unnamed1</plasmid>
    </source>
</reference>
<dbReference type="Pfam" id="PF04545">
    <property type="entry name" value="Sigma70_r4"/>
    <property type="match status" value="1"/>
</dbReference>
<organism evidence="2 3">
    <name type="scientific">Leifsonia shinshuensis</name>
    <dbReference type="NCBI Taxonomy" id="150026"/>
    <lineage>
        <taxon>Bacteria</taxon>
        <taxon>Bacillati</taxon>
        <taxon>Actinomycetota</taxon>
        <taxon>Actinomycetes</taxon>
        <taxon>Micrococcales</taxon>
        <taxon>Microbacteriaceae</taxon>
        <taxon>Leifsonia</taxon>
    </lineage>
</organism>
<dbReference type="GO" id="GO:0003700">
    <property type="term" value="F:DNA-binding transcription factor activity"/>
    <property type="evidence" value="ECO:0007669"/>
    <property type="project" value="InterPro"/>
</dbReference>
<sequence length="138" mass="15125">MAPPRPGSGSAIFVCPVIGGSFPFAWSMVTNIQEVLCFHKTHWVSPIAIGFRQGLLGCVRLAGMTTPIPERLAALAADGARVRAEQEDLTTRRRQAVFDAYEERYTFAEIGRMLGVSAERARQDYERYVAAHPGAGTK</sequence>
<dbReference type="InterPro" id="IPR036388">
    <property type="entry name" value="WH-like_DNA-bd_sf"/>
</dbReference>
<keyword evidence="2" id="KW-0614">Plasmid</keyword>
<dbReference type="AlphaFoldDB" id="A0A7G6YHE2"/>
<dbReference type="InterPro" id="IPR013324">
    <property type="entry name" value="RNA_pol_sigma_r3/r4-like"/>
</dbReference>
<dbReference type="Proteomes" id="UP000515511">
    <property type="component" value="Plasmid unnamed1"/>
</dbReference>
<feature type="domain" description="RNA polymerase sigma-70 region 4" evidence="1">
    <location>
        <begin position="88"/>
        <end position="123"/>
    </location>
</feature>